<keyword evidence="3 6" id="KW-0812">Transmembrane</keyword>
<keyword evidence="2" id="KW-1003">Cell membrane</keyword>
<keyword evidence="4 6" id="KW-1133">Transmembrane helix</keyword>
<evidence type="ECO:0000256" key="4">
    <source>
        <dbReference type="ARBA" id="ARBA00022989"/>
    </source>
</evidence>
<dbReference type="Gene3D" id="1.20.81.30">
    <property type="entry name" value="Type II secretion system (T2SS), domain F"/>
    <property type="match status" value="1"/>
</dbReference>
<proteinExistence type="predicted"/>
<comment type="subcellular location">
    <subcellularLocation>
        <location evidence="1">Cell membrane</location>
        <topology evidence="1">Multi-pass membrane protein</topology>
    </subcellularLocation>
</comment>
<feature type="transmembrane region" description="Helical" evidence="6">
    <location>
        <begin position="67"/>
        <end position="100"/>
    </location>
</feature>
<dbReference type="Proteomes" id="UP000001887">
    <property type="component" value="Chromosome"/>
</dbReference>
<sequence length="289" mass="31025" precursor="true">MLPIFLTLGCMLLLAAIVVYQWQLISLRSVALGRLASAIDDAVPASRRTSSWSISGPLARPLRIVPYLLGVVLGLIIWLVVGFSLTLSIAFGLIVAMMSAEVEAYLATMKSAKLERQLADAIDLMIGALGAGTGVTSAMAAAIEESSYPLKGQLEDLLARIRLGDDPQAVFRSLSQRIPLETFLLFSSTLAVHWEVGGSLAPTLASAGRTIRDRIEIGRRIQSNIAQSQVSTVFILLLTYFIAAVVWRNSPEQMQAFLNTDMGGSVVAGSMVLQAVGIVWMSAISKAKF</sequence>
<accession>D2R940</accession>
<organism evidence="8 9">
    <name type="scientific">Pirellula staleyi (strain ATCC 27377 / DSM 6068 / ICPB 4128)</name>
    <name type="common">Pirella staleyi</name>
    <dbReference type="NCBI Taxonomy" id="530564"/>
    <lineage>
        <taxon>Bacteria</taxon>
        <taxon>Pseudomonadati</taxon>
        <taxon>Planctomycetota</taxon>
        <taxon>Planctomycetia</taxon>
        <taxon>Pirellulales</taxon>
        <taxon>Pirellulaceae</taxon>
        <taxon>Pirellula</taxon>
    </lineage>
</organism>
<evidence type="ECO:0000313" key="9">
    <source>
        <dbReference type="Proteomes" id="UP000001887"/>
    </source>
</evidence>
<dbReference type="PANTHER" id="PTHR35007:SF1">
    <property type="entry name" value="PILUS ASSEMBLY PROTEIN"/>
    <property type="match status" value="1"/>
</dbReference>
<name>D2R940_PIRSD</name>
<gene>
    <name evidence="8" type="ordered locus">Psta_1189</name>
</gene>
<evidence type="ECO:0000256" key="2">
    <source>
        <dbReference type="ARBA" id="ARBA00022475"/>
    </source>
</evidence>
<dbReference type="KEGG" id="psl:Psta_1189"/>
<evidence type="ECO:0000256" key="5">
    <source>
        <dbReference type="ARBA" id="ARBA00023136"/>
    </source>
</evidence>
<keyword evidence="5 6" id="KW-0472">Membrane</keyword>
<dbReference type="PANTHER" id="PTHR35007">
    <property type="entry name" value="INTEGRAL MEMBRANE PROTEIN-RELATED"/>
    <property type="match status" value="1"/>
</dbReference>
<feature type="transmembrane region" description="Helical" evidence="6">
    <location>
        <begin position="225"/>
        <end position="246"/>
    </location>
</feature>
<dbReference type="EMBL" id="CP001848">
    <property type="protein sequence ID" value="ADB15867.1"/>
    <property type="molecule type" value="Genomic_DNA"/>
</dbReference>
<evidence type="ECO:0000256" key="1">
    <source>
        <dbReference type="ARBA" id="ARBA00004651"/>
    </source>
</evidence>
<evidence type="ECO:0000259" key="7">
    <source>
        <dbReference type="Pfam" id="PF00482"/>
    </source>
</evidence>
<feature type="domain" description="Type II secretion system protein GspF" evidence="7">
    <location>
        <begin position="122"/>
        <end position="246"/>
    </location>
</feature>
<keyword evidence="9" id="KW-1185">Reference proteome</keyword>
<reference evidence="8 9" key="1">
    <citation type="journal article" date="2009" name="Stand. Genomic Sci.">
        <title>Complete genome sequence of Pirellula staleyi type strain (ATCC 27377).</title>
        <authorList>
            <person name="Clum A."/>
            <person name="Tindall B.J."/>
            <person name="Sikorski J."/>
            <person name="Ivanova N."/>
            <person name="Mavrommatis K."/>
            <person name="Lucas S."/>
            <person name="Glavina del Rio T."/>
            <person name="Nolan M."/>
            <person name="Chen F."/>
            <person name="Tice H."/>
            <person name="Pitluck S."/>
            <person name="Cheng J.F."/>
            <person name="Chertkov O."/>
            <person name="Brettin T."/>
            <person name="Han C."/>
            <person name="Detter J.C."/>
            <person name="Kuske C."/>
            <person name="Bruce D."/>
            <person name="Goodwin L."/>
            <person name="Ovchinikova G."/>
            <person name="Pati A."/>
            <person name="Mikhailova N."/>
            <person name="Chen A."/>
            <person name="Palaniappan K."/>
            <person name="Land M."/>
            <person name="Hauser L."/>
            <person name="Chang Y.J."/>
            <person name="Jeffries C.D."/>
            <person name="Chain P."/>
            <person name="Rohde M."/>
            <person name="Goker M."/>
            <person name="Bristow J."/>
            <person name="Eisen J.A."/>
            <person name="Markowitz V."/>
            <person name="Hugenholtz P."/>
            <person name="Kyrpides N.C."/>
            <person name="Klenk H.P."/>
            <person name="Lapidus A."/>
        </authorList>
    </citation>
    <scope>NUCLEOTIDE SEQUENCE [LARGE SCALE GENOMIC DNA]</scope>
    <source>
        <strain evidence="9">ATCC 27377 / DSM 6068 / ICPB 4128</strain>
    </source>
</reference>
<feature type="transmembrane region" description="Helical" evidence="6">
    <location>
        <begin position="266"/>
        <end position="284"/>
    </location>
</feature>
<evidence type="ECO:0000313" key="8">
    <source>
        <dbReference type="EMBL" id="ADB15867.1"/>
    </source>
</evidence>
<evidence type="ECO:0000256" key="3">
    <source>
        <dbReference type="ARBA" id="ARBA00022692"/>
    </source>
</evidence>
<dbReference type="eggNOG" id="COG4965">
    <property type="taxonomic scope" value="Bacteria"/>
</dbReference>
<evidence type="ECO:0000256" key="6">
    <source>
        <dbReference type="SAM" id="Phobius"/>
    </source>
</evidence>
<dbReference type="AlphaFoldDB" id="D2R940"/>
<dbReference type="HOGENOM" id="CLU_936498_0_0_0"/>
<dbReference type="InterPro" id="IPR018076">
    <property type="entry name" value="T2SS_GspF_dom"/>
</dbReference>
<dbReference type="GO" id="GO:0005886">
    <property type="term" value="C:plasma membrane"/>
    <property type="evidence" value="ECO:0007669"/>
    <property type="project" value="UniProtKB-SubCell"/>
</dbReference>
<dbReference type="STRING" id="530564.Psta_1189"/>
<dbReference type="Pfam" id="PF00482">
    <property type="entry name" value="T2SSF"/>
    <property type="match status" value="1"/>
</dbReference>
<protein>
    <submittedName>
        <fullName evidence="8">Type II secretion system protein</fullName>
    </submittedName>
</protein>
<dbReference type="InterPro" id="IPR042094">
    <property type="entry name" value="T2SS_GspF_sf"/>
</dbReference>